<proteinExistence type="predicted"/>
<dbReference type="Gene3D" id="3.50.50.60">
    <property type="entry name" value="FAD/NAD(P)-binding domain"/>
    <property type="match status" value="2"/>
</dbReference>
<name>A0A0D0CT28_9AGAR</name>
<protein>
    <recommendedName>
        <fullName evidence="3">FAD/NAD(P)-binding domain-containing protein</fullName>
    </recommendedName>
</protein>
<gene>
    <name evidence="1" type="ORF">GYMLUDRAFT_60418</name>
</gene>
<sequence>MTMQMAAAAKLLLYHSIHQPALPDFPTLLDPIVNVPPLKSDDELGDTQEKVTVILEDGTEINDIDVVLLGTGYRPNPGFIYVLPLPSPTPIVDWLRESHNTSLGPVPLMSLLLSNSSYQNHVPHLHHHILYAYSPMLAFISPEITFNPFTITDLASFETRRIAGLKERSRSPDEITYDMNAGPWKGRGNLRKVLAKWNEEKRHKRVDLFVVELRALR</sequence>
<reference evidence="1 2" key="1">
    <citation type="submission" date="2014-04" db="EMBL/GenBank/DDBJ databases">
        <title>Evolutionary Origins and Diversification of the Mycorrhizal Mutualists.</title>
        <authorList>
            <consortium name="DOE Joint Genome Institute"/>
            <consortium name="Mycorrhizal Genomics Consortium"/>
            <person name="Kohler A."/>
            <person name="Kuo A."/>
            <person name="Nagy L.G."/>
            <person name="Floudas D."/>
            <person name="Copeland A."/>
            <person name="Barry K.W."/>
            <person name="Cichocki N."/>
            <person name="Veneault-Fourrey C."/>
            <person name="LaButti K."/>
            <person name="Lindquist E.A."/>
            <person name="Lipzen A."/>
            <person name="Lundell T."/>
            <person name="Morin E."/>
            <person name="Murat C."/>
            <person name="Riley R."/>
            <person name="Ohm R."/>
            <person name="Sun H."/>
            <person name="Tunlid A."/>
            <person name="Henrissat B."/>
            <person name="Grigoriev I.V."/>
            <person name="Hibbett D.S."/>
            <person name="Martin F."/>
        </authorList>
    </citation>
    <scope>NUCLEOTIDE SEQUENCE [LARGE SCALE GENOMIC DNA]</scope>
    <source>
        <strain evidence="1 2">FD-317 M1</strain>
    </source>
</reference>
<keyword evidence="2" id="KW-1185">Reference proteome</keyword>
<evidence type="ECO:0000313" key="1">
    <source>
        <dbReference type="EMBL" id="KIK58883.1"/>
    </source>
</evidence>
<dbReference type="InterPro" id="IPR036188">
    <property type="entry name" value="FAD/NAD-bd_sf"/>
</dbReference>
<organism evidence="1 2">
    <name type="scientific">Collybiopsis luxurians FD-317 M1</name>
    <dbReference type="NCBI Taxonomy" id="944289"/>
    <lineage>
        <taxon>Eukaryota</taxon>
        <taxon>Fungi</taxon>
        <taxon>Dikarya</taxon>
        <taxon>Basidiomycota</taxon>
        <taxon>Agaricomycotina</taxon>
        <taxon>Agaricomycetes</taxon>
        <taxon>Agaricomycetidae</taxon>
        <taxon>Agaricales</taxon>
        <taxon>Marasmiineae</taxon>
        <taxon>Omphalotaceae</taxon>
        <taxon>Collybiopsis</taxon>
        <taxon>Collybiopsis luxurians</taxon>
    </lineage>
</organism>
<evidence type="ECO:0000313" key="2">
    <source>
        <dbReference type="Proteomes" id="UP000053593"/>
    </source>
</evidence>
<dbReference type="AlphaFoldDB" id="A0A0D0CT28"/>
<evidence type="ECO:0008006" key="3">
    <source>
        <dbReference type="Google" id="ProtNLM"/>
    </source>
</evidence>
<dbReference type="OrthoDB" id="66881at2759"/>
<accession>A0A0D0CT28</accession>
<dbReference type="HOGENOM" id="CLU_1272430_0_0_1"/>
<dbReference type="EMBL" id="KN834782">
    <property type="protein sequence ID" value="KIK58883.1"/>
    <property type="molecule type" value="Genomic_DNA"/>
</dbReference>
<dbReference type="Proteomes" id="UP000053593">
    <property type="component" value="Unassembled WGS sequence"/>
</dbReference>